<comment type="caution">
    <text evidence="2">The sequence shown here is derived from an EMBL/GenBank/DDBJ whole genome shotgun (WGS) entry which is preliminary data.</text>
</comment>
<evidence type="ECO:0000313" key="2">
    <source>
        <dbReference type="EMBL" id="NMH77798.1"/>
    </source>
</evidence>
<dbReference type="Proteomes" id="UP001296706">
    <property type="component" value="Unassembled WGS sequence"/>
</dbReference>
<keyword evidence="3" id="KW-1185">Reference proteome</keyword>
<accession>A0ABX1RF07</accession>
<dbReference type="SUPFAM" id="SSF56281">
    <property type="entry name" value="Metallo-hydrolase/oxidoreductase"/>
    <property type="match status" value="1"/>
</dbReference>
<protein>
    <submittedName>
        <fullName evidence="2">MBL fold metallo-hydrolase</fullName>
    </submittedName>
</protein>
<dbReference type="RefSeq" id="WP_169395875.1">
    <property type="nucleotide sequence ID" value="NZ_BAAAJH010000013.1"/>
</dbReference>
<reference evidence="2 3" key="1">
    <citation type="submission" date="2020-04" db="EMBL/GenBank/DDBJ databases">
        <authorList>
            <person name="Klaysubun C."/>
            <person name="Duangmal K."/>
            <person name="Lipun K."/>
        </authorList>
    </citation>
    <scope>NUCLEOTIDE SEQUENCE [LARGE SCALE GENOMIC DNA]</scope>
    <source>
        <strain evidence="2 3">JCM 11839</strain>
    </source>
</reference>
<gene>
    <name evidence="2" type="ORF">HF577_11980</name>
</gene>
<evidence type="ECO:0000259" key="1">
    <source>
        <dbReference type="SMART" id="SM00849"/>
    </source>
</evidence>
<dbReference type="Pfam" id="PF00753">
    <property type="entry name" value="Lactamase_B"/>
    <property type="match status" value="1"/>
</dbReference>
<evidence type="ECO:0000313" key="3">
    <source>
        <dbReference type="Proteomes" id="UP001296706"/>
    </source>
</evidence>
<dbReference type="InterPro" id="IPR036866">
    <property type="entry name" value="RibonucZ/Hydroxyglut_hydro"/>
</dbReference>
<organism evidence="2 3">
    <name type="scientific">Pseudonocardia xinjiangensis</name>
    <dbReference type="NCBI Taxonomy" id="75289"/>
    <lineage>
        <taxon>Bacteria</taxon>
        <taxon>Bacillati</taxon>
        <taxon>Actinomycetota</taxon>
        <taxon>Actinomycetes</taxon>
        <taxon>Pseudonocardiales</taxon>
        <taxon>Pseudonocardiaceae</taxon>
        <taxon>Pseudonocardia</taxon>
    </lineage>
</organism>
<feature type="domain" description="Metallo-beta-lactamase" evidence="1">
    <location>
        <begin position="35"/>
        <end position="223"/>
    </location>
</feature>
<dbReference type="PANTHER" id="PTHR42951:SF4">
    <property type="entry name" value="ACYL-COENZYME A THIOESTERASE MBLAC2"/>
    <property type="match status" value="1"/>
</dbReference>
<name>A0ABX1RF07_9PSEU</name>
<dbReference type="InterPro" id="IPR001279">
    <property type="entry name" value="Metallo-B-lactamas"/>
</dbReference>
<dbReference type="SMART" id="SM00849">
    <property type="entry name" value="Lactamase_B"/>
    <property type="match status" value="1"/>
</dbReference>
<dbReference type="EMBL" id="JAAXKY010000030">
    <property type="protein sequence ID" value="NMH77798.1"/>
    <property type="molecule type" value="Genomic_DNA"/>
</dbReference>
<sequence length="285" mass="31286">MDITKEKKSMDGSVQTLDLDGLKVHIYTPPDESFLVNSTILELADRLIVVDGQIFQRFAREVGDVIDGLGKPVDRFVLTHNHPDHYSGFQHLTERFPGVQLATTASVRDYLVRLGQQVLDIRRAMFGDEIASRIVIPDAVIVPGELVISGVRFLFQEFHDTEAEFTLTITLPDHGVALVADLLAGKHNHLFTVQPQFDRWIAALGKIRNDVARFGLTTLIVGHGAPIDPEAVPANIAYLTTVKAAYDSSGTAEDFVAAVSASLPDRSPEGWLSFSSQMLYGHVAP</sequence>
<proteinExistence type="predicted"/>
<dbReference type="Gene3D" id="3.60.15.10">
    <property type="entry name" value="Ribonuclease Z/Hydroxyacylglutathione hydrolase-like"/>
    <property type="match status" value="1"/>
</dbReference>
<dbReference type="PANTHER" id="PTHR42951">
    <property type="entry name" value="METALLO-BETA-LACTAMASE DOMAIN-CONTAINING"/>
    <property type="match status" value="1"/>
</dbReference>
<dbReference type="InterPro" id="IPR050855">
    <property type="entry name" value="NDM-1-like"/>
</dbReference>